<dbReference type="InterPro" id="IPR027417">
    <property type="entry name" value="P-loop_NTPase"/>
</dbReference>
<evidence type="ECO:0000313" key="5">
    <source>
        <dbReference type="EMBL" id="HFH27947.1"/>
    </source>
</evidence>
<name>A0A7C3IHN1_9SPIR</name>
<evidence type="ECO:0000259" key="4">
    <source>
        <dbReference type="Pfam" id="PF02374"/>
    </source>
</evidence>
<dbReference type="PANTHER" id="PTHR10803:SF3">
    <property type="entry name" value="ATPASE GET3"/>
    <property type="match status" value="1"/>
</dbReference>
<dbReference type="AlphaFoldDB" id="A0A7C3IHN1"/>
<proteinExistence type="inferred from homology"/>
<feature type="domain" description="ArsA/GET3 Anion-transporting ATPase-like" evidence="4">
    <location>
        <begin position="3"/>
        <end position="261"/>
    </location>
</feature>
<dbReference type="SUPFAM" id="SSF52540">
    <property type="entry name" value="P-loop containing nucleoside triphosphate hydrolases"/>
    <property type="match status" value="1"/>
</dbReference>
<comment type="caution">
    <text evidence="5">The sequence shown here is derived from an EMBL/GenBank/DDBJ whole genome shotgun (WGS) entry which is preliminary data.</text>
</comment>
<dbReference type="Pfam" id="PF02374">
    <property type="entry name" value="ArsA_ATPase"/>
    <property type="match status" value="1"/>
</dbReference>
<dbReference type="GO" id="GO:0005524">
    <property type="term" value="F:ATP binding"/>
    <property type="evidence" value="ECO:0007669"/>
    <property type="project" value="InterPro"/>
</dbReference>
<comment type="catalytic activity">
    <reaction evidence="2">
        <text>arsenite(in) + ATP + H2O = arsenite(out) + ADP + phosphate + H(+)</text>
        <dbReference type="Rhea" id="RHEA:11348"/>
        <dbReference type="ChEBI" id="CHEBI:15377"/>
        <dbReference type="ChEBI" id="CHEBI:15378"/>
        <dbReference type="ChEBI" id="CHEBI:29242"/>
        <dbReference type="ChEBI" id="CHEBI:30616"/>
        <dbReference type="ChEBI" id="CHEBI:43474"/>
        <dbReference type="ChEBI" id="CHEBI:456216"/>
        <dbReference type="EC" id="7.3.2.7"/>
    </reaction>
</comment>
<evidence type="ECO:0000256" key="1">
    <source>
        <dbReference type="ARBA" id="ARBA00011040"/>
    </source>
</evidence>
<evidence type="ECO:0000256" key="3">
    <source>
        <dbReference type="ARBA" id="ARBA00066752"/>
    </source>
</evidence>
<evidence type="ECO:0000256" key="2">
    <source>
        <dbReference type="ARBA" id="ARBA00052296"/>
    </source>
</evidence>
<reference evidence="5" key="1">
    <citation type="journal article" date="2020" name="mSystems">
        <title>Genome- and Community-Level Interaction Insights into Carbon Utilization and Element Cycling Functions of Hydrothermarchaeota in Hydrothermal Sediment.</title>
        <authorList>
            <person name="Zhou Z."/>
            <person name="Liu Y."/>
            <person name="Xu W."/>
            <person name="Pan J."/>
            <person name="Luo Z.H."/>
            <person name="Li M."/>
        </authorList>
    </citation>
    <scope>NUCLEOTIDE SEQUENCE [LARGE SCALE GENOMIC DNA]</scope>
    <source>
        <strain evidence="5">SpSt-503</strain>
    </source>
</reference>
<comment type="similarity">
    <text evidence="1">Belongs to the arsA ATPase family.</text>
</comment>
<dbReference type="CDD" id="cd02035">
    <property type="entry name" value="ArsA"/>
    <property type="match status" value="1"/>
</dbReference>
<dbReference type="PANTHER" id="PTHR10803">
    <property type="entry name" value="ARSENICAL PUMP-DRIVING ATPASE ARSENITE-TRANSLOCATING ATPASE"/>
    <property type="match status" value="1"/>
</dbReference>
<dbReference type="GO" id="GO:0016887">
    <property type="term" value="F:ATP hydrolysis activity"/>
    <property type="evidence" value="ECO:0007669"/>
    <property type="project" value="InterPro"/>
</dbReference>
<dbReference type="InterPro" id="IPR025723">
    <property type="entry name" value="ArsA/GET3_ATPase-like"/>
</dbReference>
<dbReference type="NCBIfam" id="TIGR00345">
    <property type="entry name" value="GET3_arsA_TRC40"/>
    <property type="match status" value="1"/>
</dbReference>
<protein>
    <recommendedName>
        <fullName evidence="3">arsenite-transporting ATPase</fullName>
        <ecNumber evidence="3">7.3.2.7</ecNumber>
    </recommendedName>
</protein>
<organism evidence="5">
    <name type="scientific">Gracilinema caldarium</name>
    <dbReference type="NCBI Taxonomy" id="215591"/>
    <lineage>
        <taxon>Bacteria</taxon>
        <taxon>Pseudomonadati</taxon>
        <taxon>Spirochaetota</taxon>
        <taxon>Spirochaetia</taxon>
        <taxon>Spirochaetales</taxon>
        <taxon>Breznakiellaceae</taxon>
        <taxon>Gracilinema</taxon>
    </lineage>
</organism>
<dbReference type="EMBL" id="DSVL01000008">
    <property type="protein sequence ID" value="HFH27947.1"/>
    <property type="molecule type" value="Genomic_DNA"/>
</dbReference>
<dbReference type="Gene3D" id="3.40.50.300">
    <property type="entry name" value="P-loop containing nucleotide triphosphate hydrolases"/>
    <property type="match status" value="1"/>
</dbReference>
<dbReference type="InterPro" id="IPR016300">
    <property type="entry name" value="ATPase_ArsA/GET3"/>
</dbReference>
<dbReference type="GO" id="GO:0015446">
    <property type="term" value="F:ATPase-coupled arsenite transmembrane transporter activity"/>
    <property type="evidence" value="ECO:0007669"/>
    <property type="project" value="UniProtKB-EC"/>
</dbReference>
<accession>A0A7C3IHN1</accession>
<gene>
    <name evidence="5" type="ORF">ENS59_00310</name>
</gene>
<sequence>MKKLAFFLGKGGVGKTTLSSATAYRLSASGKRVLICSLDPAHNLGDVFHTKLSNEKRPIRENLDGMEIDLAEWVQKYLEESRSEIQNAYRYNVVIDLNKYLDIMKYSPGTEEYAVLWAIEYIYKTYHEVYDIIIFDTPPTALTLRFLAMPAISSLWVKELSNLRKTILEKRRVLLKLNPEANVLGGQVKKEEDPIYQKLGAIHKRLEYLQELFSKESYISVVLNPDELSFSESLRIRDELGKLDVPIASLCYNKFFIDDSRGERLRATFKSIPIFTFNRLDEGILVLDDLAKLEVSPLVHHMRSN</sequence>
<dbReference type="EC" id="7.3.2.7" evidence="3"/>